<proteinExistence type="predicted"/>
<dbReference type="EMBL" id="CP022572">
    <property type="protein sequence ID" value="AZU62557.1"/>
    <property type="molecule type" value="Genomic_DNA"/>
</dbReference>
<dbReference type="AlphaFoldDB" id="A0A3T0HZU5"/>
<protein>
    <submittedName>
        <fullName evidence="2">Uncharacterized protein</fullName>
    </submittedName>
</protein>
<feature type="region of interest" description="Disordered" evidence="1">
    <location>
        <begin position="60"/>
        <end position="88"/>
    </location>
</feature>
<dbReference type="KEGG" id="nmk:CHR53_15470"/>
<keyword evidence="3" id="KW-1185">Reference proteome</keyword>
<gene>
    <name evidence="2" type="ORF">CHR53_15470</name>
</gene>
<name>A0A3T0HZU5_9BACI</name>
<organism evidence="2 3">
    <name type="scientific">Neobacillus mesonae</name>
    <dbReference type="NCBI Taxonomy" id="1193713"/>
    <lineage>
        <taxon>Bacteria</taxon>
        <taxon>Bacillati</taxon>
        <taxon>Bacillota</taxon>
        <taxon>Bacilli</taxon>
        <taxon>Bacillales</taxon>
        <taxon>Bacillaceae</taxon>
        <taxon>Neobacillus</taxon>
    </lineage>
</organism>
<evidence type="ECO:0000313" key="3">
    <source>
        <dbReference type="Proteomes" id="UP000282892"/>
    </source>
</evidence>
<evidence type="ECO:0000313" key="2">
    <source>
        <dbReference type="EMBL" id="AZU62557.1"/>
    </source>
</evidence>
<evidence type="ECO:0000256" key="1">
    <source>
        <dbReference type="SAM" id="MobiDB-lite"/>
    </source>
</evidence>
<accession>A0A3T0HZU5</accession>
<dbReference type="RefSeq" id="WP_127487296.1">
    <property type="nucleotide sequence ID" value="NZ_CP022572.1"/>
</dbReference>
<sequence length="214" mass="24397">MENEDKVQIKFKVERELAEKFVLAAKLNKDYSVHVLNQLMIQYISDSFSNASKDVSRTSIKGFNSNQSNNYGNKEVQSSSSGNVHRNSNTKITSEMVKIAYEYAKKVYSGNLTRQEGKLAISKETGMNPGSAQDYITGFIAMIEGREYRRTMSNLGTEYFLENIKKDFGERAFQLAIEATEKHIKYYNSLGYGQLKAKEDIVRKLKEALGNFEF</sequence>
<dbReference type="OrthoDB" id="2427465at2"/>
<dbReference type="Proteomes" id="UP000282892">
    <property type="component" value="Chromosome"/>
</dbReference>
<reference evidence="2 3" key="1">
    <citation type="submission" date="2017-07" db="EMBL/GenBank/DDBJ databases">
        <title>The complete genome sequence of Bacillus mesonae strain H20-5, an efficient strain improving plant abiotic stress resistance.</title>
        <authorList>
            <person name="Kim S.Y."/>
            <person name="Song H."/>
            <person name="Sang M.K."/>
            <person name="Weon H.-Y."/>
            <person name="Song J."/>
        </authorList>
    </citation>
    <scope>NUCLEOTIDE SEQUENCE [LARGE SCALE GENOMIC DNA]</scope>
    <source>
        <strain evidence="2 3">H20-5</strain>
    </source>
</reference>